<evidence type="ECO:0000313" key="3">
    <source>
        <dbReference type="Proteomes" id="UP000319927"/>
    </source>
</evidence>
<dbReference type="Proteomes" id="UP000319927">
    <property type="component" value="Unassembled WGS sequence"/>
</dbReference>
<protein>
    <submittedName>
        <fullName evidence="2">Uncharacterized protein</fullName>
    </submittedName>
</protein>
<name>A0A561VK15_9ACTN</name>
<dbReference type="AlphaFoldDB" id="A0A561VK15"/>
<accession>A0A561VK15</accession>
<sequence>MARGYAGARHRAVVGRAVRCGGGRGMVRTAVGVSSTERARVPDQVDVHASGEEKLIPLRHEPMLPVGHEPGQRPSRT</sequence>
<evidence type="ECO:0000256" key="1">
    <source>
        <dbReference type="SAM" id="MobiDB-lite"/>
    </source>
</evidence>
<dbReference type="EMBL" id="VIXA01000004">
    <property type="protein sequence ID" value="TWG11965.1"/>
    <property type="molecule type" value="Genomic_DNA"/>
</dbReference>
<comment type="caution">
    <text evidence="2">The sequence shown here is derived from an EMBL/GenBank/DDBJ whole genome shotgun (WGS) entry which is preliminary data.</text>
</comment>
<proteinExistence type="predicted"/>
<keyword evidence="3" id="KW-1185">Reference proteome</keyword>
<gene>
    <name evidence="2" type="ORF">FHX75_14295</name>
</gene>
<organism evidence="2 3">
    <name type="scientific">Micromonospora palomenae</name>
    <dbReference type="NCBI Taxonomy" id="1461247"/>
    <lineage>
        <taxon>Bacteria</taxon>
        <taxon>Bacillati</taxon>
        <taxon>Actinomycetota</taxon>
        <taxon>Actinomycetes</taxon>
        <taxon>Micromonosporales</taxon>
        <taxon>Micromonosporaceae</taxon>
        <taxon>Micromonospora</taxon>
    </lineage>
</organism>
<evidence type="ECO:0000313" key="2">
    <source>
        <dbReference type="EMBL" id="TWG11965.1"/>
    </source>
</evidence>
<feature type="region of interest" description="Disordered" evidence="1">
    <location>
        <begin position="58"/>
        <end position="77"/>
    </location>
</feature>
<reference evidence="2 3" key="1">
    <citation type="submission" date="2019-06" db="EMBL/GenBank/DDBJ databases">
        <title>Sequencing the genomes of 1000 actinobacteria strains.</title>
        <authorList>
            <person name="Klenk H.-P."/>
        </authorList>
    </citation>
    <scope>NUCLEOTIDE SEQUENCE [LARGE SCALE GENOMIC DNA]</scope>
    <source>
        <strain evidence="2 3">DSM 102131</strain>
    </source>
</reference>